<dbReference type="InterPro" id="IPR025669">
    <property type="entry name" value="AAA_dom"/>
</dbReference>
<dbReference type="EMBL" id="FCNX02000004">
    <property type="protein sequence ID" value="SAK59420.1"/>
    <property type="molecule type" value="Genomic_DNA"/>
</dbReference>
<evidence type="ECO:0000256" key="14">
    <source>
        <dbReference type="ARBA" id="ARBA00053015"/>
    </source>
</evidence>
<evidence type="ECO:0000256" key="7">
    <source>
        <dbReference type="ARBA" id="ARBA00022741"/>
    </source>
</evidence>
<feature type="domain" description="Tyrosine-protein kinase G-rich" evidence="22">
    <location>
        <begin position="392"/>
        <end position="471"/>
    </location>
</feature>
<evidence type="ECO:0000256" key="12">
    <source>
        <dbReference type="ARBA" id="ARBA00023137"/>
    </source>
</evidence>
<keyword evidence="18" id="KW-0175">Coiled coil</keyword>
<dbReference type="Pfam" id="PF23607">
    <property type="entry name" value="WZC_N"/>
    <property type="match status" value="1"/>
</dbReference>
<evidence type="ECO:0000256" key="19">
    <source>
        <dbReference type="SAM" id="Phobius"/>
    </source>
</evidence>
<dbReference type="PANTHER" id="PTHR32309:SF32">
    <property type="entry name" value="TYROSINE-PROTEIN KINASE ETK-RELATED"/>
    <property type="match status" value="1"/>
</dbReference>
<dbReference type="AlphaFoldDB" id="A0A158AP33"/>
<dbReference type="PANTHER" id="PTHR32309">
    <property type="entry name" value="TYROSINE-PROTEIN KINASE"/>
    <property type="match status" value="1"/>
</dbReference>
<organism evidence="23 24">
    <name type="scientific">Caballeronia fortuita</name>
    <dbReference type="NCBI Taxonomy" id="1777138"/>
    <lineage>
        <taxon>Bacteria</taxon>
        <taxon>Pseudomonadati</taxon>
        <taxon>Pseudomonadota</taxon>
        <taxon>Betaproteobacteria</taxon>
        <taxon>Burkholderiales</taxon>
        <taxon>Burkholderiaceae</taxon>
        <taxon>Caballeronia</taxon>
    </lineage>
</organism>
<dbReference type="GO" id="GO:0004713">
    <property type="term" value="F:protein tyrosine kinase activity"/>
    <property type="evidence" value="ECO:0007669"/>
    <property type="project" value="UniProtKB-KW"/>
</dbReference>
<dbReference type="CDD" id="cd05387">
    <property type="entry name" value="BY-kinase"/>
    <property type="match status" value="1"/>
</dbReference>
<gene>
    <name evidence="23" type="ORF">AWB77_01967</name>
</gene>
<keyword evidence="5" id="KW-0808">Transferase</keyword>
<evidence type="ECO:0000256" key="9">
    <source>
        <dbReference type="ARBA" id="ARBA00022840"/>
    </source>
</evidence>
<comment type="function">
    <text evidence="15">Probably involved in polymerization and/or export of exopolysaccharide EPS I which functions as a virulence factor. May be involved in an ATP-dependent process in the pathway for EPS I production, possibly export of the trimeric repeat units across the inner membrane or their polymerization.</text>
</comment>
<comment type="subcellular location">
    <subcellularLocation>
        <location evidence="1">Cell inner membrane</location>
        <topology evidence="1">Multi-pass membrane protein</topology>
    </subcellularLocation>
</comment>
<keyword evidence="11 19" id="KW-0472">Membrane</keyword>
<evidence type="ECO:0000256" key="16">
    <source>
        <dbReference type="ARBA" id="ARBA00067833"/>
    </source>
</evidence>
<keyword evidence="8 23" id="KW-0418">Kinase</keyword>
<dbReference type="InterPro" id="IPR005702">
    <property type="entry name" value="Wzc-like_C"/>
</dbReference>
<keyword evidence="9" id="KW-0067">ATP-binding</keyword>
<dbReference type="GO" id="GO:0005886">
    <property type="term" value="C:plasma membrane"/>
    <property type="evidence" value="ECO:0007669"/>
    <property type="project" value="UniProtKB-SubCell"/>
</dbReference>
<keyword evidence="13" id="KW-0270">Exopolysaccharide synthesis</keyword>
<evidence type="ECO:0000259" key="21">
    <source>
        <dbReference type="Pfam" id="PF13614"/>
    </source>
</evidence>
<feature type="domain" description="AAA" evidence="21">
    <location>
        <begin position="558"/>
        <end position="676"/>
    </location>
</feature>
<dbReference type="GO" id="GO:0000271">
    <property type="term" value="P:polysaccharide biosynthetic process"/>
    <property type="evidence" value="ECO:0007669"/>
    <property type="project" value="UniProtKB-KW"/>
</dbReference>
<evidence type="ECO:0000256" key="17">
    <source>
        <dbReference type="ARBA" id="ARBA00081049"/>
    </source>
</evidence>
<accession>A0A158AP33</accession>
<evidence type="ECO:0000313" key="24">
    <source>
        <dbReference type="Proteomes" id="UP000054903"/>
    </source>
</evidence>
<dbReference type="NCBIfam" id="TIGR01005">
    <property type="entry name" value="eps_transp_fam"/>
    <property type="match status" value="1"/>
</dbReference>
<dbReference type="Proteomes" id="UP000054903">
    <property type="component" value="Unassembled WGS sequence"/>
</dbReference>
<evidence type="ECO:0000256" key="18">
    <source>
        <dbReference type="SAM" id="Coils"/>
    </source>
</evidence>
<evidence type="ECO:0000259" key="20">
    <source>
        <dbReference type="Pfam" id="PF02706"/>
    </source>
</evidence>
<protein>
    <recommendedName>
        <fullName evidence="16">Putative tyrosine-protein kinase EpsB</fullName>
    </recommendedName>
    <alternativeName>
        <fullName evidence="17">EPS I polysaccharide export protein EpsB</fullName>
    </alternativeName>
</protein>
<keyword evidence="4" id="KW-0997">Cell inner membrane</keyword>
<dbReference type="InterPro" id="IPR032807">
    <property type="entry name" value="GNVR"/>
</dbReference>
<dbReference type="Gene3D" id="3.40.50.300">
    <property type="entry name" value="P-loop containing nucleotide triphosphate hydrolases"/>
    <property type="match status" value="1"/>
</dbReference>
<dbReference type="InterPro" id="IPR005700">
    <property type="entry name" value="EPS_ExoP-like"/>
</dbReference>
<comment type="catalytic activity">
    <reaction evidence="14">
        <text>L-tyrosyl-[protein] + ATP = O-phospho-L-tyrosyl-[protein] + ADP + H(+)</text>
        <dbReference type="Rhea" id="RHEA:10596"/>
        <dbReference type="Rhea" id="RHEA-COMP:10136"/>
        <dbReference type="Rhea" id="RHEA-COMP:20101"/>
        <dbReference type="ChEBI" id="CHEBI:15378"/>
        <dbReference type="ChEBI" id="CHEBI:30616"/>
        <dbReference type="ChEBI" id="CHEBI:46858"/>
        <dbReference type="ChEBI" id="CHEBI:61978"/>
        <dbReference type="ChEBI" id="CHEBI:456216"/>
    </reaction>
</comment>
<keyword evidence="6 19" id="KW-0812">Transmembrane</keyword>
<evidence type="ECO:0000256" key="8">
    <source>
        <dbReference type="ARBA" id="ARBA00022777"/>
    </source>
</evidence>
<keyword evidence="10 19" id="KW-1133">Transmembrane helix</keyword>
<reference evidence="23" key="1">
    <citation type="submission" date="2016-01" db="EMBL/GenBank/DDBJ databases">
        <authorList>
            <person name="Peeters C."/>
        </authorList>
    </citation>
    <scope>NUCLEOTIDE SEQUENCE</scope>
    <source>
        <strain evidence="23">LMG 29320</strain>
    </source>
</reference>
<evidence type="ECO:0000256" key="2">
    <source>
        <dbReference type="ARBA" id="ARBA00008883"/>
    </source>
</evidence>
<comment type="similarity">
    <text evidence="2">Belongs to the etk/wzc family.</text>
</comment>
<evidence type="ECO:0000256" key="4">
    <source>
        <dbReference type="ARBA" id="ARBA00022519"/>
    </source>
</evidence>
<keyword evidence="12" id="KW-0829">Tyrosine-protein kinase</keyword>
<dbReference type="GO" id="GO:0042802">
    <property type="term" value="F:identical protein binding"/>
    <property type="evidence" value="ECO:0007669"/>
    <property type="project" value="UniProtKB-ARBA"/>
</dbReference>
<dbReference type="OrthoDB" id="9808257at2"/>
<dbReference type="GO" id="GO:0005524">
    <property type="term" value="F:ATP binding"/>
    <property type="evidence" value="ECO:0007669"/>
    <property type="project" value="UniProtKB-KW"/>
</dbReference>
<dbReference type="InterPro" id="IPR027417">
    <property type="entry name" value="P-loop_NTPase"/>
</dbReference>
<evidence type="ECO:0000256" key="6">
    <source>
        <dbReference type="ARBA" id="ARBA00022692"/>
    </source>
</evidence>
<dbReference type="InterPro" id="IPR050445">
    <property type="entry name" value="Bact_polysacc_biosynth/exp"/>
</dbReference>
<keyword evidence="7" id="KW-0547">Nucleotide-binding</keyword>
<dbReference type="Pfam" id="PF13807">
    <property type="entry name" value="GNVR"/>
    <property type="match status" value="1"/>
</dbReference>
<feature type="domain" description="Polysaccharide chain length determinant N-terminal" evidence="20">
    <location>
        <begin position="17"/>
        <end position="111"/>
    </location>
</feature>
<dbReference type="Pfam" id="PF13614">
    <property type="entry name" value="AAA_31"/>
    <property type="match status" value="1"/>
</dbReference>
<comment type="caution">
    <text evidence="23">The sequence shown here is derived from an EMBL/GenBank/DDBJ whole genome shotgun (WGS) entry which is preliminary data.</text>
</comment>
<evidence type="ECO:0000256" key="13">
    <source>
        <dbReference type="ARBA" id="ARBA00023169"/>
    </source>
</evidence>
<feature type="transmembrane region" description="Helical" evidence="19">
    <location>
        <begin position="33"/>
        <end position="51"/>
    </location>
</feature>
<dbReference type="InterPro" id="IPR003856">
    <property type="entry name" value="LPS_length_determ_N"/>
</dbReference>
<evidence type="ECO:0000256" key="3">
    <source>
        <dbReference type="ARBA" id="ARBA00022475"/>
    </source>
</evidence>
<evidence type="ECO:0000256" key="10">
    <source>
        <dbReference type="ARBA" id="ARBA00022989"/>
    </source>
</evidence>
<dbReference type="STRING" id="1777138.AWB77_01967"/>
<dbReference type="SUPFAM" id="SSF52540">
    <property type="entry name" value="P-loop containing nucleoside triphosphate hydrolases"/>
    <property type="match status" value="1"/>
</dbReference>
<feature type="transmembrane region" description="Helical" evidence="19">
    <location>
        <begin position="449"/>
        <end position="469"/>
    </location>
</feature>
<keyword evidence="24" id="KW-1185">Reference proteome</keyword>
<keyword evidence="3" id="KW-1003">Cell membrane</keyword>
<evidence type="ECO:0000259" key="22">
    <source>
        <dbReference type="Pfam" id="PF13807"/>
    </source>
</evidence>
<evidence type="ECO:0000256" key="15">
    <source>
        <dbReference type="ARBA" id="ARBA00054296"/>
    </source>
</evidence>
<proteinExistence type="inferred from homology"/>
<evidence type="ECO:0000256" key="5">
    <source>
        <dbReference type="ARBA" id="ARBA00022679"/>
    </source>
</evidence>
<name>A0A158AP33_9BURK</name>
<dbReference type="NCBIfam" id="TIGR01007">
    <property type="entry name" value="eps_fam"/>
    <property type="match status" value="1"/>
</dbReference>
<evidence type="ECO:0000256" key="1">
    <source>
        <dbReference type="ARBA" id="ARBA00004429"/>
    </source>
</evidence>
<dbReference type="RefSeq" id="WP_061134211.1">
    <property type="nucleotide sequence ID" value="NZ_FCNX02000004.1"/>
</dbReference>
<evidence type="ECO:0000313" key="23">
    <source>
        <dbReference type="EMBL" id="SAK59420.1"/>
    </source>
</evidence>
<feature type="coiled-coil region" evidence="18">
    <location>
        <begin position="293"/>
        <end position="320"/>
    </location>
</feature>
<evidence type="ECO:0000256" key="11">
    <source>
        <dbReference type="ARBA" id="ARBA00023136"/>
    </source>
</evidence>
<dbReference type="FunFam" id="3.40.50.300:FF:000527">
    <property type="entry name" value="Tyrosine-protein kinase etk"/>
    <property type="match status" value="1"/>
</dbReference>
<dbReference type="Pfam" id="PF02706">
    <property type="entry name" value="Wzz"/>
    <property type="match status" value="1"/>
</dbReference>
<sequence length="746" mass="81130">MKVKNQASAVTAETDKEIELTSILETLGRHWKMIATTVAVVFTIGVVYAYFSAPIYQAGMLVRVDDSSTAQPADSRDMVRTAATMFDQRATAEGEIQVIGSKFVLGPVVDALKLYIQAAPHRFPVIGGMIARMSDDVSTPGLFGRGGYAWGAESIDVSAFDVPKKYEGKEYTLRYLGNGQYQVRGPGVETGVGGQVGSVQRFDTDAGPISLLVGSIRGEKGVEFDLTRNSRVSAIDRLQNSLAIAEQGNKSGVISTTLEGKDPVLVAATINELSRMYVKQNADRRGINAEKSLEYLEQQLPDAKRQMETAEDNYNAYRNSRTLFNPDEEGRIVMQQASQADAQLLDLKRRRADLAVHFSPSHPSVVVIDQQIAATEKYINDLAARVKAMPQAEQGALRLQRDVRMSTDVYSALRNNIETMRLIKAGRTPTVELLDHAEVPERAVKPVKALVLVIAAGIGLFIGIVLAFARDFLFKGVLDPKELESKTGLSVFATIPDSDRQKELAKRIAEKKPEQLALASRYPTDPAVEGLRMMRSSLQYALMDAPNNVVMLAGPLPGIGKSFVSANLATLLAAGGKRVLLIDCDLRRGHLNQYFGMPRGKGLVDIVNGSATLEETVHRSVLNNLDFVQCGFYPPDPAELLLSDAFTESVSRASEEYDIVLLDAPAILAVSDTAIMAPVAGSIFLVARYGDTRSGEISESVKRLEQSGASVTGVLLNGFKVHYGNYAQARQYGGYAYAAYKADEKA</sequence>